<evidence type="ECO:0000313" key="3">
    <source>
        <dbReference type="Proteomes" id="UP000199603"/>
    </source>
</evidence>
<dbReference type="EMBL" id="FNAG01000002">
    <property type="protein sequence ID" value="SDD34702.1"/>
    <property type="molecule type" value="Genomic_DNA"/>
</dbReference>
<gene>
    <name evidence="2" type="ORF">SAMN04488509_10297</name>
</gene>
<feature type="signal peptide" evidence="1">
    <location>
        <begin position="1"/>
        <end position="21"/>
    </location>
</feature>
<dbReference type="OrthoDB" id="6382779at2"/>
<dbReference type="RefSeq" id="WP_091239699.1">
    <property type="nucleotide sequence ID" value="NZ_FNAG01000002.1"/>
</dbReference>
<dbReference type="AlphaFoldDB" id="A0A1G6TZW3"/>
<evidence type="ECO:0008006" key="4">
    <source>
        <dbReference type="Google" id="ProtNLM"/>
    </source>
</evidence>
<keyword evidence="1" id="KW-0732">Signal</keyword>
<dbReference type="Proteomes" id="UP000199603">
    <property type="component" value="Unassembled WGS sequence"/>
</dbReference>
<organism evidence="2 3">
    <name type="scientific">Aquimonas voraii</name>
    <dbReference type="NCBI Taxonomy" id="265719"/>
    <lineage>
        <taxon>Bacteria</taxon>
        <taxon>Pseudomonadati</taxon>
        <taxon>Pseudomonadota</taxon>
        <taxon>Gammaproteobacteria</taxon>
        <taxon>Lysobacterales</taxon>
        <taxon>Lysobacteraceae</taxon>
        <taxon>Aquimonas</taxon>
    </lineage>
</organism>
<evidence type="ECO:0000256" key="1">
    <source>
        <dbReference type="SAM" id="SignalP"/>
    </source>
</evidence>
<reference evidence="2 3" key="1">
    <citation type="submission" date="2016-10" db="EMBL/GenBank/DDBJ databases">
        <authorList>
            <person name="de Groot N.N."/>
        </authorList>
    </citation>
    <scope>NUCLEOTIDE SEQUENCE [LARGE SCALE GENOMIC DNA]</scope>
    <source>
        <strain evidence="2 3">DSM 16957</strain>
    </source>
</reference>
<keyword evidence="3" id="KW-1185">Reference proteome</keyword>
<name>A0A1G6TZW3_9GAMM</name>
<evidence type="ECO:0000313" key="2">
    <source>
        <dbReference type="EMBL" id="SDD34702.1"/>
    </source>
</evidence>
<feature type="chain" id="PRO_5011712329" description="Peptidase MA superfamily protein" evidence="1">
    <location>
        <begin position="22"/>
        <end position="407"/>
    </location>
</feature>
<accession>A0A1G6TZW3</accession>
<sequence length="407" mass="45761">MLARLLTALVLLASGAGLALAEDRHFEIEYRVRFLPDEGVAAVTLDYTPGEGRIRGLDFAMPDDRYSGFGGDGEIERKDDRLVWTPPAKGGELRWRYTIDKRRRSGGYDARITDDWALLRGDHLVPSARARLTRDARARATLRFELPTGWVGVDTPFKRRGEAPVFDIDDDDRRFQRPVGWMIAGDIGIRRDFIGDMETAVAAPKGDPMRRNEYLAFLNLVAGEMEAAFGPLPEKVLIVGAGDPMWRGGLSGPRSLYLHSDRPLISENGTSTLVHEMVHVISRVRGAAGDDWIAEGFAEFYSIEMMRRVGLLNEARARKAFEWMRNHGRRVTTLKSDRSHGPRTARAVALFVDLDREVQRLTKDRHDIDDVSRLLVGRGRISLDELREAFEEVTGAPSEVLDSPLLR</sequence>
<proteinExistence type="predicted"/>
<protein>
    <recommendedName>
        <fullName evidence="4">Peptidase MA superfamily protein</fullName>
    </recommendedName>
</protein>